<dbReference type="GO" id="GO:0032866">
    <property type="term" value="F:D-xylose reductase (NADPH) activity"/>
    <property type="evidence" value="ECO:0007669"/>
    <property type="project" value="EnsemblFungi"/>
</dbReference>
<dbReference type="InterPro" id="IPR036812">
    <property type="entry name" value="NAD(P)_OxRdtase_dom_sf"/>
</dbReference>
<dbReference type="InterPro" id="IPR018170">
    <property type="entry name" value="Aldo/ket_reductase_CS"/>
</dbReference>
<dbReference type="STRING" id="101127.A0A1X2GQM4"/>
<feature type="active site" description="Proton donor" evidence="3">
    <location>
        <position position="49"/>
    </location>
</feature>
<evidence type="ECO:0000256" key="2">
    <source>
        <dbReference type="ARBA" id="ARBA00023002"/>
    </source>
</evidence>
<dbReference type="Pfam" id="PF00248">
    <property type="entry name" value="Aldo_ket_red"/>
    <property type="match status" value="1"/>
</dbReference>
<dbReference type="InterPro" id="IPR020471">
    <property type="entry name" value="AKR"/>
</dbReference>
<evidence type="ECO:0000313" key="7">
    <source>
        <dbReference type="EMBL" id="ORX59032.1"/>
    </source>
</evidence>
<evidence type="ECO:0000256" key="5">
    <source>
        <dbReference type="PIRSR" id="PIRSR000097-3"/>
    </source>
</evidence>
<evidence type="ECO:0000256" key="1">
    <source>
        <dbReference type="ARBA" id="ARBA00007905"/>
    </source>
</evidence>
<dbReference type="Proteomes" id="UP000242146">
    <property type="component" value="Unassembled WGS sequence"/>
</dbReference>
<dbReference type="Gene3D" id="3.20.20.100">
    <property type="entry name" value="NADP-dependent oxidoreductase domain"/>
    <property type="match status" value="1"/>
</dbReference>
<evidence type="ECO:0000259" key="6">
    <source>
        <dbReference type="Pfam" id="PF00248"/>
    </source>
</evidence>
<dbReference type="GO" id="GO:0034599">
    <property type="term" value="P:cellular response to oxidative stress"/>
    <property type="evidence" value="ECO:0007669"/>
    <property type="project" value="EnsemblFungi"/>
</dbReference>
<keyword evidence="2" id="KW-0560">Oxidoreductase</keyword>
<reference evidence="7 8" key="1">
    <citation type="submission" date="2016-07" db="EMBL/GenBank/DDBJ databases">
        <title>Pervasive Adenine N6-methylation of Active Genes in Fungi.</title>
        <authorList>
            <consortium name="DOE Joint Genome Institute"/>
            <person name="Mondo S.J."/>
            <person name="Dannebaum R.O."/>
            <person name="Kuo R.C."/>
            <person name="Labutti K."/>
            <person name="Haridas S."/>
            <person name="Kuo A."/>
            <person name="Salamov A."/>
            <person name="Ahrendt S.R."/>
            <person name="Lipzen A."/>
            <person name="Sullivan W."/>
            <person name="Andreopoulos W.B."/>
            <person name="Clum A."/>
            <person name="Lindquist E."/>
            <person name="Daum C."/>
            <person name="Ramamoorthy G.K."/>
            <person name="Gryganskyi A."/>
            <person name="Culley D."/>
            <person name="Magnuson J.K."/>
            <person name="James T.Y."/>
            <person name="O'Malley M.A."/>
            <person name="Stajich J.E."/>
            <person name="Spatafora J.W."/>
            <person name="Visel A."/>
            <person name="Grigoriev I.V."/>
        </authorList>
    </citation>
    <scope>NUCLEOTIDE SEQUENCE [LARGE SCALE GENOMIC DNA]</scope>
    <source>
        <strain evidence="7 8">NRRL 3301</strain>
    </source>
</reference>
<feature type="domain" description="NADP-dependent oxidoreductase" evidence="6">
    <location>
        <begin position="26"/>
        <end position="299"/>
    </location>
</feature>
<dbReference type="PANTHER" id="PTHR11732">
    <property type="entry name" value="ALDO/KETO REDUCTASE"/>
    <property type="match status" value="1"/>
</dbReference>
<dbReference type="GO" id="GO:0019388">
    <property type="term" value="P:galactose catabolic process"/>
    <property type="evidence" value="ECO:0007669"/>
    <property type="project" value="EnsemblFungi"/>
</dbReference>
<feature type="site" description="Lowers pKa of active site Tyr" evidence="5">
    <location>
        <position position="78"/>
    </location>
</feature>
<protein>
    <submittedName>
        <fullName evidence="7">4-dihydromethyltrisporate dehydrogenase</fullName>
    </submittedName>
</protein>
<gene>
    <name evidence="7" type="ORF">DM01DRAFT_1333623</name>
</gene>
<sequence>MATHIELNRTGDKMPIVGFGCWKVEKDCADTIYNAIKAGYRLIDGAAAYENEVEVGQGIARAIQEGIVKREDLFVVSKLWNTDHHKDHVRPAFDRTLKDMGLDYIDLYLVHFPIPVKHVDPKVQYPGGWENPETKKMEYQRSPLHLCWAEMEKLVDAGLVRNIGISNTNVMMLLDMFSYCRYKPATLQVELHPYLQQNNLVRWVQSQDVAITAYSSFGPASYVQLNEAGKTAKPLLTHETIEQVAKKYSKSPAQVLLRWSVQRNVAVIPKSMNVDRMKANLDLFDWTLEDEDIKTINSLEMGARFNDTLEYGIDLPLFD</sequence>
<dbReference type="GO" id="GO:0019568">
    <property type="term" value="P:arabinose catabolic process"/>
    <property type="evidence" value="ECO:0007669"/>
    <property type="project" value="EnsemblFungi"/>
</dbReference>
<evidence type="ECO:0000313" key="8">
    <source>
        <dbReference type="Proteomes" id="UP000242146"/>
    </source>
</evidence>
<dbReference type="EMBL" id="MCGT01000006">
    <property type="protein sequence ID" value="ORX59032.1"/>
    <property type="molecule type" value="Genomic_DNA"/>
</dbReference>
<dbReference type="GO" id="GO:0003729">
    <property type="term" value="F:mRNA binding"/>
    <property type="evidence" value="ECO:0007669"/>
    <property type="project" value="EnsemblFungi"/>
</dbReference>
<name>A0A1X2GQM4_9FUNG</name>
<dbReference type="GO" id="GO:0071470">
    <property type="term" value="P:cellular response to osmotic stress"/>
    <property type="evidence" value="ECO:0007669"/>
    <property type="project" value="EnsemblFungi"/>
</dbReference>
<comment type="caution">
    <text evidence="7">The sequence shown here is derived from an EMBL/GenBank/DDBJ whole genome shotgun (WGS) entry which is preliminary data.</text>
</comment>
<dbReference type="PROSITE" id="PS00063">
    <property type="entry name" value="ALDOKETO_REDUCTASE_3"/>
    <property type="match status" value="1"/>
</dbReference>
<organism evidence="7 8">
    <name type="scientific">Hesseltinella vesiculosa</name>
    <dbReference type="NCBI Taxonomy" id="101127"/>
    <lineage>
        <taxon>Eukaryota</taxon>
        <taxon>Fungi</taxon>
        <taxon>Fungi incertae sedis</taxon>
        <taxon>Mucoromycota</taxon>
        <taxon>Mucoromycotina</taxon>
        <taxon>Mucoromycetes</taxon>
        <taxon>Mucorales</taxon>
        <taxon>Cunninghamellaceae</taxon>
        <taxon>Hesseltinella</taxon>
    </lineage>
</organism>
<evidence type="ECO:0000256" key="4">
    <source>
        <dbReference type="PIRSR" id="PIRSR000097-2"/>
    </source>
</evidence>
<keyword evidence="8" id="KW-1185">Reference proteome</keyword>
<dbReference type="FunFam" id="3.20.20.100:FF:000007">
    <property type="entry name" value="NAD(P)H-dependent D-xylose reductase xyl1"/>
    <property type="match status" value="1"/>
</dbReference>
<dbReference type="PIRSF" id="PIRSF000097">
    <property type="entry name" value="AKR"/>
    <property type="match status" value="1"/>
</dbReference>
<dbReference type="PROSITE" id="PS00798">
    <property type="entry name" value="ALDOKETO_REDUCTASE_1"/>
    <property type="match status" value="1"/>
</dbReference>
<dbReference type="AlphaFoldDB" id="A0A1X2GQM4"/>
<dbReference type="GO" id="GO:0042843">
    <property type="term" value="P:D-xylose catabolic process"/>
    <property type="evidence" value="ECO:0007669"/>
    <property type="project" value="EnsemblFungi"/>
</dbReference>
<dbReference type="OrthoDB" id="416253at2759"/>
<dbReference type="InterPro" id="IPR023210">
    <property type="entry name" value="NADP_OxRdtase_dom"/>
</dbReference>
<comment type="similarity">
    <text evidence="1">Belongs to the aldo/keto reductase family.</text>
</comment>
<evidence type="ECO:0000256" key="3">
    <source>
        <dbReference type="PIRSR" id="PIRSR000097-1"/>
    </source>
</evidence>
<dbReference type="SUPFAM" id="SSF51430">
    <property type="entry name" value="NAD(P)-linked oxidoreductase"/>
    <property type="match status" value="1"/>
</dbReference>
<accession>A0A1X2GQM4</accession>
<dbReference type="PRINTS" id="PR00069">
    <property type="entry name" value="ALDKETRDTASE"/>
</dbReference>
<feature type="binding site" evidence="4">
    <location>
        <position position="111"/>
    </location>
    <ligand>
        <name>substrate</name>
    </ligand>
</feature>
<proteinExistence type="inferred from homology"/>